<evidence type="ECO:0000313" key="2">
    <source>
        <dbReference type="Proteomes" id="UP000304953"/>
    </source>
</evidence>
<proteinExistence type="predicted"/>
<keyword evidence="2" id="KW-1185">Reference proteome</keyword>
<evidence type="ECO:0000313" key="1">
    <source>
        <dbReference type="EMBL" id="TGY96624.1"/>
    </source>
</evidence>
<comment type="caution">
    <text evidence="1">The sequence shown here is derived from an EMBL/GenBank/DDBJ whole genome shotgun (WGS) entry which is preliminary data.</text>
</comment>
<accession>A0AC61RXR5</accession>
<sequence>MKKENSKIQIPNVDKGYTERAADTFLSSSEAGIILLNAGAGYGKTQVLAHYIHHVPEKSAWYSISDTDNDLMSFIQNFTKSVQYALGNIKNDFKVSGSLPENIDILMEQLVLWLDTQIEFLNVIFDDFQEINNPDIFNLLDILIETMDKKIRLFIVEKRSLPHFFDKYTQSGRAVCIGMKELQFQPEEIAIFLNDMGIQDIQWANLIYGCTEGWPVGVAQIMLQLRQQKKNTTMENLKEICENLEVSDYFMTRVYKMLPFDIQTFLKQTAVLDYMTPAICNKVVGIHNSESMLRYLVNEKLFVQTLGEVSSLYCYHSIFRRFLLSQTTLEEQQDVLQTAAYFLLKTNDRIQAAEYACRGKAADIVQAVIEVSGDSILEDRLYGTMERWFAFLDREHCILTSKARFIYGKYLMAIGNTAEANQQIEQAGKEFYEEGRIQDYKKVRLFQASESRKAGELSQAGIFLAQAFEDHKTFWNETAEAVCTEQIKINCCLQQSEEAVQLLTTLTSRGIQFQENSFLLAALQILSFLNRKPAQTCSIQDVRLEHIPEGFLLRNCILAEQMKASYLSADYPAARQIARDIIQHSSHETLQTAAAWEMLAVLSWDEGDHRKAIEQSRTGNTFLTRNHIWNLGFTSKHQQILKEIRSIQKNTMAAPYLISQKEDFAEQKKSGKIKIQCMDGFFVFLPGAEGQPLKWRTKKARELFAYLFHLQGASVSREALIELLWPDAGIKSAIALFHTTLYSIRQSFIPEGLEDLISYEHKKYSLNMQLVDSDLETLLTYLNDPKSCEKHPEQIMQLYPGSYMGSSGYLWSYGKAKELENQYLKVLKSGAASKDIQNHPEAALPFFQRMLETDPYSEEIVSQFIVCLYKNGRQAEAKQQYDRMQQLYRKDLELDFSKTFKEIIACV</sequence>
<organism evidence="1 2">
    <name type="scientific">Petralouisia muris</name>
    <dbReference type="NCBI Taxonomy" id="3032872"/>
    <lineage>
        <taxon>Bacteria</taxon>
        <taxon>Bacillati</taxon>
        <taxon>Bacillota</taxon>
        <taxon>Clostridia</taxon>
        <taxon>Lachnospirales</taxon>
        <taxon>Lachnospiraceae</taxon>
        <taxon>Petralouisia</taxon>
    </lineage>
</organism>
<dbReference type="EMBL" id="SRYA01000014">
    <property type="protein sequence ID" value="TGY96624.1"/>
    <property type="molecule type" value="Genomic_DNA"/>
</dbReference>
<protein>
    <submittedName>
        <fullName evidence="1">Uncharacterized protein</fullName>
    </submittedName>
</protein>
<reference evidence="1" key="1">
    <citation type="submission" date="2019-04" db="EMBL/GenBank/DDBJ databases">
        <title>Microbes associate with the intestines of laboratory mice.</title>
        <authorList>
            <person name="Navarre W."/>
            <person name="Wong E."/>
            <person name="Huang K."/>
            <person name="Tropini C."/>
            <person name="Ng K."/>
            <person name="Yu B."/>
        </authorList>
    </citation>
    <scope>NUCLEOTIDE SEQUENCE</scope>
    <source>
        <strain evidence="1">NM01_1-7b</strain>
    </source>
</reference>
<dbReference type="Proteomes" id="UP000304953">
    <property type="component" value="Unassembled WGS sequence"/>
</dbReference>
<gene>
    <name evidence="1" type="ORF">E5329_08670</name>
</gene>
<name>A0AC61RXR5_9FIRM</name>